<comment type="caution">
    <text evidence="2">The sequence shown here is derived from an EMBL/GenBank/DDBJ whole genome shotgun (WGS) entry which is preliminary data.</text>
</comment>
<name>A0ABR9ZPH3_9FIRM</name>
<dbReference type="PANTHER" id="PTHR38030">
    <property type="entry name" value="PROTOPORPHYRINOGEN IX DEHYDROGENASE [MENAQUINONE]"/>
    <property type="match status" value="1"/>
</dbReference>
<evidence type="ECO:0000313" key="3">
    <source>
        <dbReference type="Proteomes" id="UP000614200"/>
    </source>
</evidence>
<dbReference type="PROSITE" id="PS50902">
    <property type="entry name" value="FLAVODOXIN_LIKE"/>
    <property type="match status" value="1"/>
</dbReference>
<dbReference type="Pfam" id="PF12724">
    <property type="entry name" value="Flavodoxin_5"/>
    <property type="match status" value="1"/>
</dbReference>
<dbReference type="InterPro" id="IPR026816">
    <property type="entry name" value="Flavodoxin_dom"/>
</dbReference>
<dbReference type="RefSeq" id="WP_194700598.1">
    <property type="nucleotide sequence ID" value="NZ_JADKNH010000002.1"/>
</dbReference>
<dbReference type="InterPro" id="IPR052200">
    <property type="entry name" value="Protoporphyrinogen_IX_DH"/>
</dbReference>
<organism evidence="2 3">
    <name type="scientific">Fusibacter ferrireducens</name>
    <dbReference type="NCBI Taxonomy" id="2785058"/>
    <lineage>
        <taxon>Bacteria</taxon>
        <taxon>Bacillati</taxon>
        <taxon>Bacillota</taxon>
        <taxon>Clostridia</taxon>
        <taxon>Eubacteriales</taxon>
        <taxon>Eubacteriales Family XII. Incertae Sedis</taxon>
        <taxon>Fusibacter</taxon>
    </lineage>
</organism>
<evidence type="ECO:0000313" key="2">
    <source>
        <dbReference type="EMBL" id="MBF4692366.1"/>
    </source>
</evidence>
<reference evidence="2 3" key="1">
    <citation type="submission" date="2020-11" db="EMBL/GenBank/DDBJ databases">
        <title>Fusibacter basophilias sp. nov.</title>
        <authorList>
            <person name="Qiu D."/>
        </authorList>
    </citation>
    <scope>NUCLEOTIDE SEQUENCE [LARGE SCALE GENOMIC DNA]</scope>
    <source>
        <strain evidence="2 3">Q10-2</strain>
    </source>
</reference>
<evidence type="ECO:0000259" key="1">
    <source>
        <dbReference type="PROSITE" id="PS50902"/>
    </source>
</evidence>
<sequence>MSTLILYTSTYGLTERMAKKLGEQIEDKVECLNLMQNRNVDLTQYDKLIIGASIYMGQIQKEMKQFCEANEAEMIKHPIFIFLCCGIEANVGTYLEHAFPKAIIEHSRVRVSFGGELDLNKMKFLHRTITKMMIKNSEKTGQLLPNPKYEAIEGLAKIINTDII</sequence>
<dbReference type="PANTHER" id="PTHR38030:SF2">
    <property type="entry name" value="PROTOPORPHYRINOGEN IX DEHYDROGENASE [QUINONE]"/>
    <property type="match status" value="1"/>
</dbReference>
<keyword evidence="3" id="KW-1185">Reference proteome</keyword>
<gene>
    <name evidence="2" type="ORF">ISU02_04525</name>
</gene>
<dbReference type="SUPFAM" id="SSF52218">
    <property type="entry name" value="Flavoproteins"/>
    <property type="match status" value="1"/>
</dbReference>
<dbReference type="Proteomes" id="UP000614200">
    <property type="component" value="Unassembled WGS sequence"/>
</dbReference>
<protein>
    <submittedName>
        <fullName evidence="2">Flavodoxin domain-containing protein</fullName>
    </submittedName>
</protein>
<dbReference type="InterPro" id="IPR029039">
    <property type="entry name" value="Flavoprotein-like_sf"/>
</dbReference>
<proteinExistence type="predicted"/>
<dbReference type="InterPro" id="IPR008254">
    <property type="entry name" value="Flavodoxin/NO_synth"/>
</dbReference>
<accession>A0ABR9ZPH3</accession>
<dbReference type="Gene3D" id="3.40.50.360">
    <property type="match status" value="1"/>
</dbReference>
<dbReference type="EMBL" id="JADKNH010000002">
    <property type="protein sequence ID" value="MBF4692366.1"/>
    <property type="molecule type" value="Genomic_DNA"/>
</dbReference>
<feature type="domain" description="Flavodoxin-like" evidence="1">
    <location>
        <begin position="3"/>
        <end position="164"/>
    </location>
</feature>